<organism evidence="1 2">
    <name type="scientific">Rosa chinensis</name>
    <name type="common">China rose</name>
    <dbReference type="NCBI Taxonomy" id="74649"/>
    <lineage>
        <taxon>Eukaryota</taxon>
        <taxon>Viridiplantae</taxon>
        <taxon>Streptophyta</taxon>
        <taxon>Embryophyta</taxon>
        <taxon>Tracheophyta</taxon>
        <taxon>Spermatophyta</taxon>
        <taxon>Magnoliopsida</taxon>
        <taxon>eudicotyledons</taxon>
        <taxon>Gunneridae</taxon>
        <taxon>Pentapetalae</taxon>
        <taxon>rosids</taxon>
        <taxon>fabids</taxon>
        <taxon>Rosales</taxon>
        <taxon>Rosaceae</taxon>
        <taxon>Rosoideae</taxon>
        <taxon>Rosoideae incertae sedis</taxon>
        <taxon>Rosa</taxon>
    </lineage>
</organism>
<dbReference type="Gramene" id="PRQ22312">
    <property type="protein sequence ID" value="PRQ22312"/>
    <property type="gene ID" value="RchiOBHm_Chr6g0248911"/>
</dbReference>
<comment type="caution">
    <text evidence="1">The sequence shown here is derived from an EMBL/GenBank/DDBJ whole genome shotgun (WGS) entry which is preliminary data.</text>
</comment>
<proteinExistence type="predicted"/>
<name>A0A2P6PK58_ROSCH</name>
<keyword evidence="2" id="KW-1185">Reference proteome</keyword>
<gene>
    <name evidence="1" type="ORF">RchiOBHm_Chr6g0248911</name>
</gene>
<sequence length="57" mass="6443">MISEKELMQGTTNGSKVGLMLRPRLDQDLIMQPSFRSMYLVSDLFPCFAGRVGPYCI</sequence>
<accession>A0A2P6PK58</accession>
<evidence type="ECO:0000313" key="2">
    <source>
        <dbReference type="Proteomes" id="UP000238479"/>
    </source>
</evidence>
<protein>
    <submittedName>
        <fullName evidence="1">Uncharacterized protein</fullName>
    </submittedName>
</protein>
<evidence type="ECO:0000313" key="1">
    <source>
        <dbReference type="EMBL" id="PRQ22312.1"/>
    </source>
</evidence>
<dbReference type="AlphaFoldDB" id="A0A2P6PK58"/>
<dbReference type="Proteomes" id="UP000238479">
    <property type="component" value="Chromosome 6"/>
</dbReference>
<reference evidence="1 2" key="1">
    <citation type="journal article" date="2018" name="Nat. Genet.">
        <title>The Rosa genome provides new insights in the design of modern roses.</title>
        <authorList>
            <person name="Bendahmane M."/>
        </authorList>
    </citation>
    <scope>NUCLEOTIDE SEQUENCE [LARGE SCALE GENOMIC DNA]</scope>
    <source>
        <strain evidence="2">cv. Old Blush</strain>
    </source>
</reference>
<dbReference type="EMBL" id="PDCK01000044">
    <property type="protein sequence ID" value="PRQ22312.1"/>
    <property type="molecule type" value="Genomic_DNA"/>
</dbReference>